<sequence>MSFSSRVSSIKPFKCLQLIPRVICRGSAIHSSANQVLRRQKFDPVKFCKRNASTQSSVLETVNYLIWTPVYQPLSVLLSCAAYIIYFYYLKEDLSNVESNFRKIIYEQIDPGNEEYQEEIHLRNYIRLRIYNNLPTDDYEKRLTQLVRERKAKQNKRFESQ</sequence>
<organism evidence="1 2">
    <name type="scientific">Mytilus galloprovincialis</name>
    <name type="common">Mediterranean mussel</name>
    <dbReference type="NCBI Taxonomy" id="29158"/>
    <lineage>
        <taxon>Eukaryota</taxon>
        <taxon>Metazoa</taxon>
        <taxon>Spiralia</taxon>
        <taxon>Lophotrochozoa</taxon>
        <taxon>Mollusca</taxon>
        <taxon>Bivalvia</taxon>
        <taxon>Autobranchia</taxon>
        <taxon>Pteriomorphia</taxon>
        <taxon>Mytilida</taxon>
        <taxon>Mytiloidea</taxon>
        <taxon>Mytilidae</taxon>
        <taxon>Mytilinae</taxon>
        <taxon>Mytilus</taxon>
    </lineage>
</organism>
<dbReference type="Proteomes" id="UP000596742">
    <property type="component" value="Unassembled WGS sequence"/>
</dbReference>
<evidence type="ECO:0000313" key="1">
    <source>
        <dbReference type="EMBL" id="VDI20586.1"/>
    </source>
</evidence>
<evidence type="ECO:0000313" key="2">
    <source>
        <dbReference type="Proteomes" id="UP000596742"/>
    </source>
</evidence>
<dbReference type="AlphaFoldDB" id="A0A8B6DIB6"/>
<protein>
    <submittedName>
        <fullName evidence="1">Uncharacterized protein</fullName>
    </submittedName>
</protein>
<proteinExistence type="predicted"/>
<accession>A0A8B6DIB6</accession>
<dbReference type="EMBL" id="UYJE01003590">
    <property type="protein sequence ID" value="VDI20586.1"/>
    <property type="molecule type" value="Genomic_DNA"/>
</dbReference>
<gene>
    <name evidence="1" type="ORF">MGAL_10B003096</name>
</gene>
<name>A0A8B6DIB6_MYTGA</name>
<dbReference type="OrthoDB" id="10272252at2759"/>
<comment type="caution">
    <text evidence="1">The sequence shown here is derived from an EMBL/GenBank/DDBJ whole genome shotgun (WGS) entry which is preliminary data.</text>
</comment>
<reference evidence="1" key="1">
    <citation type="submission" date="2018-11" db="EMBL/GenBank/DDBJ databases">
        <authorList>
            <person name="Alioto T."/>
            <person name="Alioto T."/>
        </authorList>
    </citation>
    <scope>NUCLEOTIDE SEQUENCE</scope>
</reference>
<keyword evidence="2" id="KW-1185">Reference proteome</keyword>